<feature type="domain" description="Transglutaminase-like" evidence="1">
    <location>
        <begin position="422"/>
        <end position="492"/>
    </location>
</feature>
<dbReference type="SUPFAM" id="SSF63825">
    <property type="entry name" value="YWTD domain"/>
    <property type="match status" value="1"/>
</dbReference>
<reference evidence="2" key="1">
    <citation type="submission" date="2023-11" db="EMBL/GenBank/DDBJ databases">
        <title>Genome sequence of Cyanobacterium aponinum BCRC AL20115.</title>
        <authorList>
            <person name="Chang H.-Y."/>
            <person name="Lin K.-M."/>
            <person name="Hsueh H.-T."/>
            <person name="Chu H.-A."/>
            <person name="Kuo C.-H."/>
        </authorList>
    </citation>
    <scope>NUCLEOTIDE SEQUENCE</scope>
    <source>
        <strain evidence="2">AL20115</strain>
    </source>
</reference>
<dbReference type="Pfam" id="PF01841">
    <property type="entry name" value="Transglut_core"/>
    <property type="match status" value="1"/>
</dbReference>
<dbReference type="SUPFAM" id="SSF54001">
    <property type="entry name" value="Cysteine proteinases"/>
    <property type="match status" value="1"/>
</dbReference>
<dbReference type="EMBL" id="CP138348">
    <property type="protein sequence ID" value="WPF90160.1"/>
    <property type="molecule type" value="Genomic_DNA"/>
</dbReference>
<sequence>MNSPFCESAFSETIRPIIATSVDGLIFINNHLLAIDSRNGYLLLINPKNSVTKIVNNSSWQDFIGAKGLCISENKLWFTSREYIYYCSIEWEKDNLVITSKPFCAFSLSYPANGIAVWENTIYITTQKTGHILVYSLNGTAITKFYAPGIGAENITVKGEEIWLCDSIEQTVYCLDRATGDVKYSILTPFESPTALAFCYDEKTGKDILYVAYSDQEPYIRDNPNAEPNHELLYRDRTFIHPLHFYFDEENKYTLSNGFLLEMTYVEEISPLDHLELKNLEWRIALPTESARQKIKSIEAVGLPYIEEDYQGQKVALFKFPEFNTDERYVFGWRAILEVWSIKYQLKPRDCEALPPLSPEYESKYLVDDDNLAMNTDVILRAAEDARGSETNLLRKMYNIRNYVYDHLTYGIKPHIDTPDIVLKRGVGSCGEYLGLLLALSRLNGIACRTVGRYKCPLKVLHFGIPLVPDFNHVWMEFYLPSIGWLPMESNPDDLEDSNIYPTRFFMGLSWYHVEMAKDVPFETLKSEGELINKETTSIGQLAINHVSFTIIEELKPTGSEEG</sequence>
<evidence type="ECO:0000313" key="2">
    <source>
        <dbReference type="EMBL" id="WPF90160.1"/>
    </source>
</evidence>
<dbReference type="RefSeq" id="WP_320002212.1">
    <property type="nucleotide sequence ID" value="NZ_CP138348.1"/>
</dbReference>
<accession>A0AAF1C6F6</accession>
<dbReference type="SMART" id="SM00460">
    <property type="entry name" value="TGc"/>
    <property type="match status" value="1"/>
</dbReference>
<dbReference type="InterPro" id="IPR002931">
    <property type="entry name" value="Transglutaminase-like"/>
</dbReference>
<evidence type="ECO:0000259" key="1">
    <source>
        <dbReference type="SMART" id="SM00460"/>
    </source>
</evidence>
<dbReference type="AlphaFoldDB" id="A0AAF1C6F6"/>
<name>A0AAF1C6F6_9CHRO</name>
<dbReference type="Gene3D" id="2.120.10.30">
    <property type="entry name" value="TolB, C-terminal domain"/>
    <property type="match status" value="1"/>
</dbReference>
<gene>
    <name evidence="2" type="ORF">SAY89_07805</name>
</gene>
<dbReference type="PANTHER" id="PTHR33490:SF6">
    <property type="entry name" value="SLL1049 PROTEIN"/>
    <property type="match status" value="1"/>
</dbReference>
<proteinExistence type="predicted"/>
<dbReference type="Gene3D" id="3.10.620.30">
    <property type="match status" value="1"/>
</dbReference>
<dbReference type="InterPro" id="IPR011042">
    <property type="entry name" value="6-blade_b-propeller_TolB-like"/>
</dbReference>
<dbReference type="InterPro" id="IPR038765">
    <property type="entry name" value="Papain-like_cys_pep_sf"/>
</dbReference>
<organism evidence="2">
    <name type="scientific">Cyanobacterium aponinum AL20115</name>
    <dbReference type="NCBI Taxonomy" id="3090662"/>
    <lineage>
        <taxon>Bacteria</taxon>
        <taxon>Bacillati</taxon>
        <taxon>Cyanobacteriota</taxon>
        <taxon>Cyanophyceae</taxon>
        <taxon>Oscillatoriophycideae</taxon>
        <taxon>Chroococcales</taxon>
        <taxon>Geminocystaceae</taxon>
        <taxon>Cyanobacterium</taxon>
    </lineage>
</organism>
<dbReference type="PANTHER" id="PTHR33490">
    <property type="entry name" value="BLR5614 PROTEIN-RELATED"/>
    <property type="match status" value="1"/>
</dbReference>
<protein>
    <submittedName>
        <fullName evidence="2">Transglutaminase domain-containing protein</fullName>
    </submittedName>
</protein>